<protein>
    <submittedName>
        <fullName evidence="2">Uncharacterized protein</fullName>
    </submittedName>
</protein>
<feature type="region of interest" description="Disordered" evidence="1">
    <location>
        <begin position="109"/>
        <end position="257"/>
    </location>
</feature>
<evidence type="ECO:0000313" key="2">
    <source>
        <dbReference type="EMBL" id="CUQ68171.1"/>
    </source>
</evidence>
<name>A0A0S4L094_9BACT</name>
<sequence length="411" mass="44040">MTRSRKADGSRLQPRTGTTEAIADVTARLQEVLASVHDLIREGFPYRDAARTKAELQLRECMKQIFGEQSPEFQTYRHYRLRVSNQAEIAQSIATIQKLLRIVQDKGSGLQTPVPPLSSSTPATGVPLDTAEIPPPPPSPKSASNQPGRPSAPPELTATTTNPRLHVAPVASPSSPPVSTNVPTASPTAPESSAPSLRPAHSQPLSPAMPSSPSPSSTGGDSTRQRTFPPSTSSLDTSPPNTDVISPSSGSSSLKADSECDSLRLVRKICLRLHAVACQLRLRNDSRPTIEIQDDLDVQDLLRALLKMEFDDVGVEEWTPSYAGNTALPALLLNGEHVTVVAKKTRPGLTTKELAERIAADAAFHAAHRQPGTLFCFVYDPEGRVGSPKQLETELANAGNGYTVEVLVAPR</sequence>
<evidence type="ECO:0000313" key="3">
    <source>
        <dbReference type="Proteomes" id="UP000066284"/>
    </source>
</evidence>
<dbReference type="OrthoDB" id="2678579at2"/>
<dbReference type="EMBL" id="LN885086">
    <property type="protein sequence ID" value="CUQ68171.1"/>
    <property type="molecule type" value="Genomic_DNA"/>
</dbReference>
<gene>
    <name evidence="2" type="ORF">NITINOP_3199</name>
</gene>
<feature type="compositionally biased region" description="Low complexity" evidence="1">
    <location>
        <begin position="227"/>
        <end position="242"/>
    </location>
</feature>
<feature type="compositionally biased region" description="Low complexity" evidence="1">
    <location>
        <begin position="167"/>
        <end position="217"/>
    </location>
</feature>
<dbReference type="Pfam" id="PF18742">
    <property type="entry name" value="DpnII-MboI"/>
    <property type="match status" value="1"/>
</dbReference>
<organism evidence="2 3">
    <name type="scientific">Candidatus Nitrospira inopinata</name>
    <dbReference type="NCBI Taxonomy" id="1715989"/>
    <lineage>
        <taxon>Bacteria</taxon>
        <taxon>Pseudomonadati</taxon>
        <taxon>Nitrospirota</taxon>
        <taxon>Nitrospiria</taxon>
        <taxon>Nitrospirales</taxon>
        <taxon>Nitrospiraceae</taxon>
        <taxon>Nitrospira</taxon>
    </lineage>
</organism>
<dbReference type="KEGG" id="nio:NITINOP_3199"/>
<dbReference type="AlphaFoldDB" id="A0A0S4L094"/>
<accession>A0A0S4L094</accession>
<dbReference type="RefSeq" id="WP_062487270.1">
    <property type="nucleotide sequence ID" value="NZ_LN885086.1"/>
</dbReference>
<reference evidence="3" key="1">
    <citation type="submission" date="2015-09" db="EMBL/GenBank/DDBJ databases">
        <authorList>
            <person name="Daims H."/>
        </authorList>
    </citation>
    <scope>NUCLEOTIDE SEQUENCE [LARGE SCALE GENOMIC DNA]</scope>
</reference>
<proteinExistence type="predicted"/>
<evidence type="ECO:0000256" key="1">
    <source>
        <dbReference type="SAM" id="MobiDB-lite"/>
    </source>
</evidence>
<keyword evidence="3" id="KW-1185">Reference proteome</keyword>
<dbReference type="STRING" id="1715989.NITINOP_3199"/>
<feature type="compositionally biased region" description="Polar residues" evidence="1">
    <location>
        <begin position="243"/>
        <end position="255"/>
    </location>
</feature>
<dbReference type="Proteomes" id="UP000066284">
    <property type="component" value="Chromosome 1"/>
</dbReference>